<dbReference type="Proteomes" id="UP000254437">
    <property type="component" value="Unassembled WGS sequence"/>
</dbReference>
<sequence length="81" mass="9489">MNFDDDFDLDYLDHSPDDWDCMVCGTSIPPNSEFELCDNCKDDNLEEIYGDQTPCKFCGEPLGHEESYNDFHFDCWMKSDK</sequence>
<organism evidence="1 2">
    <name type="scientific">Moraxella lacunata</name>
    <dbReference type="NCBI Taxonomy" id="477"/>
    <lineage>
        <taxon>Bacteria</taxon>
        <taxon>Pseudomonadati</taxon>
        <taxon>Pseudomonadota</taxon>
        <taxon>Gammaproteobacteria</taxon>
        <taxon>Moraxellales</taxon>
        <taxon>Moraxellaceae</taxon>
        <taxon>Moraxella</taxon>
    </lineage>
</organism>
<dbReference type="EMBL" id="UGQU01000003">
    <property type="protein sequence ID" value="STZ63521.1"/>
    <property type="molecule type" value="Genomic_DNA"/>
</dbReference>
<reference evidence="1 2" key="1">
    <citation type="submission" date="2018-06" db="EMBL/GenBank/DDBJ databases">
        <authorList>
            <consortium name="Pathogen Informatics"/>
            <person name="Doyle S."/>
        </authorList>
    </citation>
    <scope>NUCLEOTIDE SEQUENCE [LARGE SCALE GENOMIC DNA]</scope>
    <source>
        <strain evidence="1 2">NCTC10359</strain>
    </source>
</reference>
<evidence type="ECO:0000313" key="1">
    <source>
        <dbReference type="EMBL" id="STZ63521.1"/>
    </source>
</evidence>
<proteinExistence type="predicted"/>
<accession>A0A378TS78</accession>
<protein>
    <submittedName>
        <fullName evidence="1">Uncharacterized protein</fullName>
    </submittedName>
</protein>
<gene>
    <name evidence="1" type="ORF">NCTC10359_01952</name>
</gene>
<dbReference type="AlphaFoldDB" id="A0A378TS78"/>
<evidence type="ECO:0000313" key="2">
    <source>
        <dbReference type="Proteomes" id="UP000254437"/>
    </source>
</evidence>
<name>A0A378TS78_MORLA</name>
<dbReference type="RefSeq" id="WP_115007822.1">
    <property type="nucleotide sequence ID" value="NZ_UGQU01000003.1"/>
</dbReference>